<feature type="domain" description="Major facilitator superfamily (MFS) profile" evidence="7">
    <location>
        <begin position="1"/>
        <end position="517"/>
    </location>
</feature>
<evidence type="ECO:0000256" key="4">
    <source>
        <dbReference type="ARBA" id="ARBA00022989"/>
    </source>
</evidence>
<evidence type="ECO:0000256" key="5">
    <source>
        <dbReference type="ARBA" id="ARBA00023136"/>
    </source>
</evidence>
<accession>A0A518B5N8</accession>
<keyword evidence="2" id="KW-0813">Transport</keyword>
<dbReference type="RefSeq" id="WP_145258919.1">
    <property type="nucleotide sequence ID" value="NZ_CP036279.1"/>
</dbReference>
<feature type="transmembrane region" description="Helical" evidence="6">
    <location>
        <begin position="280"/>
        <end position="302"/>
    </location>
</feature>
<comment type="subcellular location">
    <subcellularLocation>
        <location evidence="1">Membrane</location>
        <topology evidence="1">Multi-pass membrane protein</topology>
    </subcellularLocation>
</comment>
<feature type="transmembrane region" description="Helical" evidence="6">
    <location>
        <begin position="140"/>
        <end position="161"/>
    </location>
</feature>
<feature type="transmembrane region" description="Helical" evidence="6">
    <location>
        <begin position="18"/>
        <end position="38"/>
    </location>
</feature>
<keyword evidence="5 6" id="KW-0472">Membrane</keyword>
<sequence length="535" mass="59363">MAGQGRDIETIFGLRRPWWAAIAATPVIFTVFQTSTVFDVTLNVAEDALIAGKYTGQWITGAFVVGMMAGIFLTATLRGLVGMRNVYAIGLTFFILGSALDSVAPGVTWMTCSKFISGFGRGLVISNLRATIYNHFPDELLYAFAFYGIVGYSSRLLSPLYAAYVVDWANWRWIHINDVWLGILGLIMTFYFLRNDRPKVISKIHFDGVGYVLWIATVVAILVLFDRSQLWGYMSSNNFAIAMASFLVLAIATVVWCTIHPDPIFDFRAIPPIRSFALAMVTKSCFIASLYAVAGGISTYMVDLRGYPRTTSGWILWPGGLGMIVAMGLSATVLPELLSRRRRLMLGMFATALVTWQFSTVDLYTDKFWIAAMMGLWGLALGSTVLPILAYAQEGLNPKVGLKAVAIGMTIYVLPIDLVSGTNRILHERATDYYQQRLSLDDIPNRPIVEITEERVADHVATRGATTSNVNETSVAILKTWLKMNAAALGYQWLFWVVGFVPLVGVFFAALLPEQKVKYLELLRKARLDKPMPAH</sequence>
<organism evidence="8 9">
    <name type="scientific">Kolteria novifilia</name>
    <dbReference type="NCBI Taxonomy" id="2527975"/>
    <lineage>
        <taxon>Bacteria</taxon>
        <taxon>Pseudomonadati</taxon>
        <taxon>Planctomycetota</taxon>
        <taxon>Planctomycetia</taxon>
        <taxon>Kolteriales</taxon>
        <taxon>Kolteriaceae</taxon>
        <taxon>Kolteria</taxon>
    </lineage>
</organism>
<dbReference type="EMBL" id="CP036279">
    <property type="protein sequence ID" value="QDU62285.1"/>
    <property type="molecule type" value="Genomic_DNA"/>
</dbReference>
<evidence type="ECO:0000259" key="7">
    <source>
        <dbReference type="PROSITE" id="PS50850"/>
    </source>
</evidence>
<feature type="transmembrane region" description="Helical" evidence="6">
    <location>
        <begin position="173"/>
        <end position="193"/>
    </location>
</feature>
<evidence type="ECO:0000256" key="1">
    <source>
        <dbReference type="ARBA" id="ARBA00004141"/>
    </source>
</evidence>
<keyword evidence="9" id="KW-1185">Reference proteome</keyword>
<evidence type="ECO:0000256" key="6">
    <source>
        <dbReference type="SAM" id="Phobius"/>
    </source>
</evidence>
<feature type="transmembrane region" description="Helical" evidence="6">
    <location>
        <begin position="370"/>
        <end position="392"/>
    </location>
</feature>
<dbReference type="KEGG" id="knv:Pan216_31520"/>
<name>A0A518B5N8_9BACT</name>
<dbReference type="OrthoDB" id="237226at2"/>
<dbReference type="AlphaFoldDB" id="A0A518B5N8"/>
<evidence type="ECO:0000313" key="9">
    <source>
        <dbReference type="Proteomes" id="UP000317093"/>
    </source>
</evidence>
<dbReference type="PANTHER" id="PTHR42718">
    <property type="entry name" value="MAJOR FACILITATOR SUPERFAMILY MULTIDRUG TRANSPORTER MFSC"/>
    <property type="match status" value="1"/>
</dbReference>
<dbReference type="PANTHER" id="PTHR42718:SF9">
    <property type="entry name" value="MAJOR FACILITATOR SUPERFAMILY MULTIDRUG TRANSPORTER MFSC"/>
    <property type="match status" value="1"/>
</dbReference>
<dbReference type="Pfam" id="PF07690">
    <property type="entry name" value="MFS_1"/>
    <property type="match status" value="1"/>
</dbReference>
<dbReference type="GO" id="GO:0022857">
    <property type="term" value="F:transmembrane transporter activity"/>
    <property type="evidence" value="ECO:0007669"/>
    <property type="project" value="InterPro"/>
</dbReference>
<evidence type="ECO:0000256" key="2">
    <source>
        <dbReference type="ARBA" id="ARBA00022448"/>
    </source>
</evidence>
<dbReference type="InterPro" id="IPR036259">
    <property type="entry name" value="MFS_trans_sf"/>
</dbReference>
<feature type="transmembrane region" description="Helical" evidence="6">
    <location>
        <begin position="493"/>
        <end position="512"/>
    </location>
</feature>
<dbReference type="PROSITE" id="PS50850">
    <property type="entry name" value="MFS"/>
    <property type="match status" value="1"/>
</dbReference>
<dbReference type="SUPFAM" id="SSF103473">
    <property type="entry name" value="MFS general substrate transporter"/>
    <property type="match status" value="1"/>
</dbReference>
<dbReference type="GO" id="GO:0016020">
    <property type="term" value="C:membrane"/>
    <property type="evidence" value="ECO:0007669"/>
    <property type="project" value="UniProtKB-SubCell"/>
</dbReference>
<dbReference type="InterPro" id="IPR020846">
    <property type="entry name" value="MFS_dom"/>
</dbReference>
<dbReference type="Gene3D" id="1.20.1250.20">
    <property type="entry name" value="MFS general substrate transporter like domains"/>
    <property type="match status" value="1"/>
</dbReference>
<proteinExistence type="predicted"/>
<feature type="transmembrane region" description="Helical" evidence="6">
    <location>
        <begin position="404"/>
        <end position="426"/>
    </location>
</feature>
<protein>
    <submittedName>
        <fullName evidence="8">Multidrug resistance protein stp</fullName>
    </submittedName>
</protein>
<feature type="transmembrane region" description="Helical" evidence="6">
    <location>
        <begin position="314"/>
        <end position="334"/>
    </location>
</feature>
<evidence type="ECO:0000313" key="8">
    <source>
        <dbReference type="EMBL" id="QDU62285.1"/>
    </source>
</evidence>
<feature type="transmembrane region" description="Helical" evidence="6">
    <location>
        <begin position="346"/>
        <end position="364"/>
    </location>
</feature>
<gene>
    <name evidence="8" type="primary">stp_3</name>
    <name evidence="8" type="ORF">Pan216_31520</name>
</gene>
<keyword evidence="4 6" id="KW-1133">Transmembrane helix</keyword>
<dbReference type="Gene3D" id="1.20.1720.10">
    <property type="entry name" value="Multidrug resistance protein D"/>
    <property type="match status" value="1"/>
</dbReference>
<evidence type="ECO:0000256" key="3">
    <source>
        <dbReference type="ARBA" id="ARBA00022692"/>
    </source>
</evidence>
<feature type="transmembrane region" description="Helical" evidence="6">
    <location>
        <begin position="84"/>
        <end position="100"/>
    </location>
</feature>
<keyword evidence="3 6" id="KW-0812">Transmembrane</keyword>
<reference evidence="8 9" key="1">
    <citation type="submission" date="2019-02" db="EMBL/GenBank/DDBJ databases">
        <title>Deep-cultivation of Planctomycetes and their phenomic and genomic characterization uncovers novel biology.</title>
        <authorList>
            <person name="Wiegand S."/>
            <person name="Jogler M."/>
            <person name="Boedeker C."/>
            <person name="Pinto D."/>
            <person name="Vollmers J."/>
            <person name="Rivas-Marin E."/>
            <person name="Kohn T."/>
            <person name="Peeters S.H."/>
            <person name="Heuer A."/>
            <person name="Rast P."/>
            <person name="Oberbeckmann S."/>
            <person name="Bunk B."/>
            <person name="Jeske O."/>
            <person name="Meyerdierks A."/>
            <person name="Storesund J.E."/>
            <person name="Kallscheuer N."/>
            <person name="Luecker S."/>
            <person name="Lage O.M."/>
            <person name="Pohl T."/>
            <person name="Merkel B.J."/>
            <person name="Hornburger P."/>
            <person name="Mueller R.-W."/>
            <person name="Bruemmer F."/>
            <person name="Labrenz M."/>
            <person name="Spormann A.M."/>
            <person name="Op den Camp H."/>
            <person name="Overmann J."/>
            <person name="Amann R."/>
            <person name="Jetten M.S.M."/>
            <person name="Mascher T."/>
            <person name="Medema M.H."/>
            <person name="Devos D.P."/>
            <person name="Kaster A.-K."/>
            <person name="Ovreas L."/>
            <person name="Rohde M."/>
            <person name="Galperin M.Y."/>
            <person name="Jogler C."/>
        </authorList>
    </citation>
    <scope>NUCLEOTIDE SEQUENCE [LARGE SCALE GENOMIC DNA]</scope>
    <source>
        <strain evidence="8 9">Pan216</strain>
    </source>
</reference>
<dbReference type="InterPro" id="IPR011701">
    <property type="entry name" value="MFS"/>
</dbReference>
<feature type="transmembrane region" description="Helical" evidence="6">
    <location>
        <begin position="205"/>
        <end position="225"/>
    </location>
</feature>
<feature type="transmembrane region" description="Helical" evidence="6">
    <location>
        <begin position="237"/>
        <end position="259"/>
    </location>
</feature>
<dbReference type="Proteomes" id="UP000317093">
    <property type="component" value="Chromosome"/>
</dbReference>
<feature type="transmembrane region" description="Helical" evidence="6">
    <location>
        <begin position="58"/>
        <end position="77"/>
    </location>
</feature>